<accession>A0A974CT95</accession>
<dbReference type="Proteomes" id="UP000694892">
    <property type="component" value="Chromosome 5S"/>
</dbReference>
<protein>
    <recommendedName>
        <fullName evidence="1">Reverse transcriptase domain-containing protein</fullName>
    </recommendedName>
</protein>
<organism evidence="2 3">
    <name type="scientific">Xenopus laevis</name>
    <name type="common">African clawed frog</name>
    <dbReference type="NCBI Taxonomy" id="8355"/>
    <lineage>
        <taxon>Eukaryota</taxon>
        <taxon>Metazoa</taxon>
        <taxon>Chordata</taxon>
        <taxon>Craniata</taxon>
        <taxon>Vertebrata</taxon>
        <taxon>Euteleostomi</taxon>
        <taxon>Amphibia</taxon>
        <taxon>Batrachia</taxon>
        <taxon>Anura</taxon>
        <taxon>Pipoidea</taxon>
        <taxon>Pipidae</taxon>
        <taxon>Xenopodinae</taxon>
        <taxon>Xenopus</taxon>
        <taxon>Xenopus</taxon>
    </lineage>
</organism>
<name>A0A974CT95_XENLA</name>
<reference evidence="3" key="1">
    <citation type="journal article" date="2016" name="Nature">
        <title>Genome evolution in the allotetraploid frog Xenopus laevis.</title>
        <authorList>
            <person name="Session A.M."/>
            <person name="Uno Y."/>
            <person name="Kwon T."/>
            <person name="Chapman J.A."/>
            <person name="Toyoda A."/>
            <person name="Takahashi S."/>
            <person name="Fukui A."/>
            <person name="Hikosaka A."/>
            <person name="Suzuki A."/>
            <person name="Kondo M."/>
            <person name="van Heeringen S.J."/>
            <person name="Quigley I."/>
            <person name="Heinz S."/>
            <person name="Ogino H."/>
            <person name="Ochi H."/>
            <person name="Hellsten U."/>
            <person name="Lyons J.B."/>
            <person name="Simakov O."/>
            <person name="Putnam N."/>
            <person name="Stites J."/>
            <person name="Kuroki Y."/>
            <person name="Tanaka T."/>
            <person name="Michiue T."/>
            <person name="Watanabe M."/>
            <person name="Bogdanovic O."/>
            <person name="Lister R."/>
            <person name="Georgiou G."/>
            <person name="Paranjpe S.S."/>
            <person name="van Kruijsbergen I."/>
            <person name="Shu S."/>
            <person name="Carlson J."/>
            <person name="Kinoshita T."/>
            <person name="Ohta Y."/>
            <person name="Mawaribuchi S."/>
            <person name="Jenkins J."/>
            <person name="Grimwood J."/>
            <person name="Schmutz J."/>
            <person name="Mitros T."/>
            <person name="Mozaffari S.V."/>
            <person name="Suzuki Y."/>
            <person name="Haramoto Y."/>
            <person name="Yamamoto T.S."/>
            <person name="Takagi C."/>
            <person name="Heald R."/>
            <person name="Miller K."/>
            <person name="Haudenschild C."/>
            <person name="Kitzman J."/>
            <person name="Nakayama T."/>
            <person name="Izutsu Y."/>
            <person name="Robert J."/>
            <person name="Fortriede J."/>
            <person name="Burns K."/>
            <person name="Lotay V."/>
            <person name="Karimi K."/>
            <person name="Yasuoka Y."/>
            <person name="Dichmann D.S."/>
            <person name="Flajnik M.F."/>
            <person name="Houston D.W."/>
            <person name="Shendure J."/>
            <person name="DuPasquier L."/>
            <person name="Vize P.D."/>
            <person name="Zorn A.M."/>
            <person name="Ito M."/>
            <person name="Marcotte E.M."/>
            <person name="Wallingford J.B."/>
            <person name="Ito Y."/>
            <person name="Asashima M."/>
            <person name="Ueno N."/>
            <person name="Matsuda Y."/>
            <person name="Veenstra G.J."/>
            <person name="Fujiyama A."/>
            <person name="Harland R.M."/>
            <person name="Taira M."/>
            <person name="Rokhsar D.S."/>
        </authorList>
    </citation>
    <scope>NUCLEOTIDE SEQUENCE [LARGE SCALE GENOMIC DNA]</scope>
    <source>
        <strain evidence="3">J</strain>
    </source>
</reference>
<feature type="domain" description="Reverse transcriptase" evidence="1">
    <location>
        <begin position="1"/>
        <end position="129"/>
    </location>
</feature>
<dbReference type="AlphaFoldDB" id="A0A974CT95"/>
<dbReference type="InterPro" id="IPR035901">
    <property type="entry name" value="GIY-YIG_endonuc_sf"/>
</dbReference>
<dbReference type="EMBL" id="CM004475">
    <property type="protein sequence ID" value="OCT78255.1"/>
    <property type="molecule type" value="Genomic_DNA"/>
</dbReference>
<dbReference type="CDD" id="cd10442">
    <property type="entry name" value="GIY-YIG_PLEs"/>
    <property type="match status" value="1"/>
</dbReference>
<dbReference type="InterPro" id="IPR000477">
    <property type="entry name" value="RT_dom"/>
</dbReference>
<dbReference type="PROSITE" id="PS50878">
    <property type="entry name" value="RT_POL"/>
    <property type="match status" value="1"/>
</dbReference>
<evidence type="ECO:0000313" key="2">
    <source>
        <dbReference type="EMBL" id="OCT78255.1"/>
    </source>
</evidence>
<dbReference type="PANTHER" id="PTHR21301:SF12">
    <property type="match status" value="1"/>
</dbReference>
<evidence type="ECO:0000259" key="1">
    <source>
        <dbReference type="PROSITE" id="PS50878"/>
    </source>
</evidence>
<sequence>MDKDGYKREVMRQLTTPGHYQKIDKDPVFEGDYYWQHQGTSMGAGVAPSFANLYVHMLEKMFFFKHKYSANIELYLRYMDDILVIWKGDISLFHEMITEANNGHPTIKFTTETSKTSINFLDVKIGIEKVLLITDLYRKPTYKNNLLKATNFHYPRCITGISKGQFQRARRIASSEEGYWNAAVTLVDKFKAKGYKEKSLIDTANKVSKVSRNALRTQSPQGEGRSIQSRIPFVSKYAKQSKSIERIINRFWPILLNDKMLEPKEVERMDRIFKSTPNIGTFPCLNCVCCHSIIKGGVVQHPTKGFNINLQHFASCNIECIVYMLKCPCGKVYIGQTYRPIKERIKEHRGNIKNFKVNTYTNTPVSRHFNQNRHNMSQLKWLVLEVIQRPRRGGDTKKLLLQRVKHCG</sequence>
<dbReference type="Gene3D" id="3.40.1440.10">
    <property type="entry name" value="GIY-YIG endonuclease"/>
    <property type="match status" value="1"/>
</dbReference>
<proteinExistence type="predicted"/>
<evidence type="ECO:0000313" key="3">
    <source>
        <dbReference type="Proteomes" id="UP000694892"/>
    </source>
</evidence>
<gene>
    <name evidence="2" type="ORF">XELAEV_18029364mg</name>
</gene>
<dbReference type="PANTHER" id="PTHR21301">
    <property type="entry name" value="REVERSE TRANSCRIPTASE"/>
    <property type="match status" value="1"/>
</dbReference>